<dbReference type="EMBL" id="JAUEPR010000100">
    <property type="protein sequence ID" value="KAK0464135.1"/>
    <property type="molecule type" value="Genomic_DNA"/>
</dbReference>
<protein>
    <submittedName>
        <fullName evidence="1">Uncharacterized protein</fullName>
    </submittedName>
</protein>
<dbReference type="Proteomes" id="UP001175227">
    <property type="component" value="Unassembled WGS sequence"/>
</dbReference>
<evidence type="ECO:0000313" key="1">
    <source>
        <dbReference type="EMBL" id="KAK0464135.1"/>
    </source>
</evidence>
<keyword evidence="2" id="KW-1185">Reference proteome</keyword>
<dbReference type="AlphaFoldDB" id="A0AA39NEH2"/>
<proteinExistence type="predicted"/>
<reference evidence="1" key="1">
    <citation type="submission" date="2023-06" db="EMBL/GenBank/DDBJ databases">
        <authorList>
            <consortium name="Lawrence Berkeley National Laboratory"/>
            <person name="Ahrendt S."/>
            <person name="Sahu N."/>
            <person name="Indic B."/>
            <person name="Wong-Bajracharya J."/>
            <person name="Merenyi Z."/>
            <person name="Ke H.-M."/>
            <person name="Monk M."/>
            <person name="Kocsube S."/>
            <person name="Drula E."/>
            <person name="Lipzen A."/>
            <person name="Balint B."/>
            <person name="Henrissat B."/>
            <person name="Andreopoulos B."/>
            <person name="Martin F.M."/>
            <person name="Harder C.B."/>
            <person name="Rigling D."/>
            <person name="Ford K.L."/>
            <person name="Foster G.D."/>
            <person name="Pangilinan J."/>
            <person name="Papanicolaou A."/>
            <person name="Barry K."/>
            <person name="LaButti K."/>
            <person name="Viragh M."/>
            <person name="Koriabine M."/>
            <person name="Yan M."/>
            <person name="Riley R."/>
            <person name="Champramary S."/>
            <person name="Plett K.L."/>
            <person name="Tsai I.J."/>
            <person name="Slot J."/>
            <person name="Sipos G."/>
            <person name="Plett J."/>
            <person name="Nagy L.G."/>
            <person name="Grigoriev I.V."/>
        </authorList>
    </citation>
    <scope>NUCLEOTIDE SEQUENCE</scope>
    <source>
        <strain evidence="1">ICMP 16352</strain>
    </source>
</reference>
<comment type="caution">
    <text evidence="1">The sequence shown here is derived from an EMBL/GenBank/DDBJ whole genome shotgun (WGS) entry which is preliminary data.</text>
</comment>
<organism evidence="1 2">
    <name type="scientific">Armillaria novae-zelandiae</name>
    <dbReference type="NCBI Taxonomy" id="153914"/>
    <lineage>
        <taxon>Eukaryota</taxon>
        <taxon>Fungi</taxon>
        <taxon>Dikarya</taxon>
        <taxon>Basidiomycota</taxon>
        <taxon>Agaricomycotina</taxon>
        <taxon>Agaricomycetes</taxon>
        <taxon>Agaricomycetidae</taxon>
        <taxon>Agaricales</taxon>
        <taxon>Marasmiineae</taxon>
        <taxon>Physalacriaceae</taxon>
        <taxon>Armillaria</taxon>
    </lineage>
</organism>
<name>A0AA39NEH2_9AGAR</name>
<evidence type="ECO:0000313" key="2">
    <source>
        <dbReference type="Proteomes" id="UP001175227"/>
    </source>
</evidence>
<gene>
    <name evidence="1" type="ORF">IW261DRAFT_131537</name>
</gene>
<sequence>MLFHRYLSDVLTRVNAMNHSKGGIRVKVVDFFASQDIKEDIGRHRKAVNDARKNFDTQLSLNMLQVSLKTLQVVTSNTGVISRADEQFSSLLSTPATTVSAKVSTNNAQNSSRREMQITGKSYRMPWSTNPVEDFEKLDSDRSFGYYLRLCRERLSQLHAFDATTALQHAPYVVAWHQSHRVRMIGFSEVGPAQASYNVISTNWAKVLMDRQQSRDVLSHGGGGWIKECKEEVLRRPLFQDSVSQSHSWPYIVAFHQRDRVRMFGLSTEGCARAVYDVISTKFAKILMDTRRSEMLASHGFGNYTKECREEVRLLDDFQSAIPLQTASYIVAFHQKTCVRMLGFSEERAAHAVYGAVSIHWAKVLVDKRSSKSLASHGYAYYVEQCEEQVLRYHCEKPT</sequence>
<accession>A0AA39NEH2</accession>